<comment type="caution">
    <text evidence="1">The sequence shown here is derived from an EMBL/GenBank/DDBJ whole genome shotgun (WGS) entry which is preliminary data.</text>
</comment>
<accession>A0ABW0W879</accession>
<dbReference type="RefSeq" id="WP_379191558.1">
    <property type="nucleotide sequence ID" value="NZ_JBHSOW010000106.1"/>
</dbReference>
<reference evidence="2" key="1">
    <citation type="journal article" date="2019" name="Int. J. Syst. Evol. Microbiol.">
        <title>The Global Catalogue of Microorganisms (GCM) 10K type strain sequencing project: providing services to taxonomists for standard genome sequencing and annotation.</title>
        <authorList>
            <consortium name="The Broad Institute Genomics Platform"/>
            <consortium name="The Broad Institute Genome Sequencing Center for Infectious Disease"/>
            <person name="Wu L."/>
            <person name="Ma J."/>
        </authorList>
    </citation>
    <scope>NUCLEOTIDE SEQUENCE [LARGE SCALE GENOMIC DNA]</scope>
    <source>
        <strain evidence="2">CGMCC 1.3240</strain>
    </source>
</reference>
<dbReference type="EMBL" id="JBHSOW010000106">
    <property type="protein sequence ID" value="MFC5652901.1"/>
    <property type="molecule type" value="Genomic_DNA"/>
</dbReference>
<keyword evidence="2" id="KW-1185">Reference proteome</keyword>
<sequence>MKTNDQVKEDEQSIVPLQLDVYKIMEQLGIDCANLPQDILPFNKK</sequence>
<proteinExistence type="predicted"/>
<protein>
    <submittedName>
        <fullName evidence="1">Uncharacterized protein</fullName>
    </submittedName>
</protein>
<evidence type="ECO:0000313" key="2">
    <source>
        <dbReference type="Proteomes" id="UP001596047"/>
    </source>
</evidence>
<organism evidence="1 2">
    <name type="scientific">Paenibacillus solisilvae</name>
    <dbReference type="NCBI Taxonomy" id="2486751"/>
    <lineage>
        <taxon>Bacteria</taxon>
        <taxon>Bacillati</taxon>
        <taxon>Bacillota</taxon>
        <taxon>Bacilli</taxon>
        <taxon>Bacillales</taxon>
        <taxon>Paenibacillaceae</taxon>
        <taxon>Paenibacillus</taxon>
    </lineage>
</organism>
<name>A0ABW0W879_9BACL</name>
<evidence type="ECO:0000313" key="1">
    <source>
        <dbReference type="EMBL" id="MFC5652901.1"/>
    </source>
</evidence>
<dbReference type="Proteomes" id="UP001596047">
    <property type="component" value="Unassembled WGS sequence"/>
</dbReference>
<gene>
    <name evidence="1" type="ORF">ACFPYJ_28110</name>
</gene>